<keyword evidence="1" id="KW-0472">Membrane</keyword>
<feature type="transmembrane region" description="Helical" evidence="1">
    <location>
        <begin position="108"/>
        <end position="130"/>
    </location>
</feature>
<evidence type="ECO:0000313" key="2">
    <source>
        <dbReference type="EMBL" id="GIG74702.1"/>
    </source>
</evidence>
<dbReference type="Pfam" id="PF09656">
    <property type="entry name" value="PGPGW"/>
    <property type="match status" value="1"/>
</dbReference>
<proteinExistence type="predicted"/>
<comment type="caution">
    <text evidence="2">The sequence shown here is derived from an EMBL/GenBank/DDBJ whole genome shotgun (WGS) entry which is preliminary data.</text>
</comment>
<keyword evidence="1" id="KW-1133">Transmembrane helix</keyword>
<gene>
    <name evidence="2" type="ORF">Pfl04_31060</name>
</gene>
<dbReference type="InterPro" id="IPR019099">
    <property type="entry name" value="Uncharacterised_PGPGW_TM"/>
</dbReference>
<feature type="transmembrane region" description="Helical" evidence="1">
    <location>
        <begin position="40"/>
        <end position="61"/>
    </location>
</feature>
<organism evidence="2 3">
    <name type="scientific">Planosporangium flavigriseum</name>
    <dbReference type="NCBI Taxonomy" id="373681"/>
    <lineage>
        <taxon>Bacteria</taxon>
        <taxon>Bacillati</taxon>
        <taxon>Actinomycetota</taxon>
        <taxon>Actinomycetes</taxon>
        <taxon>Micromonosporales</taxon>
        <taxon>Micromonosporaceae</taxon>
        <taxon>Planosporangium</taxon>
    </lineage>
</organism>
<evidence type="ECO:0000256" key="1">
    <source>
        <dbReference type="SAM" id="Phobius"/>
    </source>
</evidence>
<feature type="transmembrane region" description="Helical" evidence="1">
    <location>
        <begin position="67"/>
        <end position="87"/>
    </location>
</feature>
<reference evidence="2" key="1">
    <citation type="submission" date="2021-01" db="EMBL/GenBank/DDBJ databases">
        <title>Whole genome shotgun sequence of Planosporangium flavigriseum NBRC 105377.</title>
        <authorList>
            <person name="Komaki H."/>
            <person name="Tamura T."/>
        </authorList>
    </citation>
    <scope>NUCLEOTIDE SEQUENCE</scope>
    <source>
        <strain evidence="2">NBRC 105377</strain>
    </source>
</reference>
<dbReference type="EMBL" id="BONU01000021">
    <property type="protein sequence ID" value="GIG74702.1"/>
    <property type="molecule type" value="Genomic_DNA"/>
</dbReference>
<evidence type="ECO:0000313" key="3">
    <source>
        <dbReference type="Proteomes" id="UP000653674"/>
    </source>
</evidence>
<evidence type="ECO:0008006" key="4">
    <source>
        <dbReference type="Google" id="ProtNLM"/>
    </source>
</evidence>
<name>A0A8J3PMA3_9ACTN</name>
<accession>A0A8J3PMA3</accession>
<sequence>MEGFDSDERPPSRTPLIKRSLTARIGPIRTWFHSVPGGPALFRLLVGLTGLVVVAVGLALVPLPGPGWVIVLGGVAIWAIEFMWARHLLRYTTEQLYRWNVWQRGQHWLVRVFLLLAVLAITATVVWLSIKQTFGFDVIDYVLGVGWAG</sequence>
<dbReference type="Proteomes" id="UP000653674">
    <property type="component" value="Unassembled WGS sequence"/>
</dbReference>
<keyword evidence="1" id="KW-0812">Transmembrane</keyword>
<dbReference type="AlphaFoldDB" id="A0A8J3PMA3"/>
<keyword evidence="3" id="KW-1185">Reference proteome</keyword>
<protein>
    <recommendedName>
        <fullName evidence="4">TIGR02611 family protein</fullName>
    </recommendedName>
</protein>